<dbReference type="EMBL" id="WVIE01000008">
    <property type="protein sequence ID" value="NDJ17303.1"/>
    <property type="molecule type" value="Genomic_DNA"/>
</dbReference>
<evidence type="ECO:0000259" key="1">
    <source>
        <dbReference type="Pfam" id="PF13358"/>
    </source>
</evidence>
<accession>A0A8J7Z382</accession>
<feature type="domain" description="Tc1-like transposase DDE" evidence="1">
    <location>
        <begin position="1"/>
        <end position="41"/>
    </location>
</feature>
<keyword evidence="3" id="KW-1185">Reference proteome</keyword>
<feature type="non-terminal residue" evidence="2">
    <location>
        <position position="1"/>
    </location>
</feature>
<dbReference type="AlphaFoldDB" id="A0A8J7Z382"/>
<reference evidence="2" key="1">
    <citation type="submission" date="2019-12" db="EMBL/GenBank/DDBJ databases">
        <title>High-Quality draft genome sequences of three cyanobacteria isolated from the limestone walls of the Old Cathedral of Coimbra.</title>
        <authorList>
            <person name="Tiago I."/>
            <person name="Soares F."/>
            <person name="Portugal A."/>
        </authorList>
    </citation>
    <scope>NUCLEOTIDE SEQUENCE</scope>
    <source>
        <strain evidence="2">A</strain>
    </source>
</reference>
<dbReference type="GO" id="GO:0003676">
    <property type="term" value="F:nucleic acid binding"/>
    <property type="evidence" value="ECO:0007669"/>
    <property type="project" value="InterPro"/>
</dbReference>
<dbReference type="RefSeq" id="WP_202924962.1">
    <property type="nucleotide sequence ID" value="NZ_WVIE01000008.1"/>
</dbReference>
<evidence type="ECO:0000313" key="2">
    <source>
        <dbReference type="EMBL" id="NDJ17303.1"/>
    </source>
</evidence>
<protein>
    <submittedName>
        <fullName evidence="2">IS630 family transposase</fullName>
    </submittedName>
</protein>
<organism evidence="2 3">
    <name type="scientific">Myxacorys almedinensis A</name>
    <dbReference type="NCBI Taxonomy" id="2690445"/>
    <lineage>
        <taxon>Bacteria</taxon>
        <taxon>Bacillati</taxon>
        <taxon>Cyanobacteriota</taxon>
        <taxon>Cyanophyceae</taxon>
        <taxon>Leptolyngbyales</taxon>
        <taxon>Leptolyngbyaceae</taxon>
        <taxon>Myxacorys</taxon>
        <taxon>Myxacorys almedinensis</taxon>
    </lineage>
</organism>
<dbReference type="InterPro" id="IPR036397">
    <property type="entry name" value="RNaseH_sf"/>
</dbReference>
<sequence>DNIVLLFQPPYCPELNPIERLWQHLKKDLRWALFQNLSQLQNKVDGLIADLTTETVASVTGFSFIVNALSVAGIF</sequence>
<gene>
    <name evidence="2" type="ORF">GS601_08360</name>
</gene>
<comment type="caution">
    <text evidence="2">The sequence shown here is derived from an EMBL/GenBank/DDBJ whole genome shotgun (WGS) entry which is preliminary data.</text>
</comment>
<name>A0A8J7Z382_9CYAN</name>
<proteinExistence type="predicted"/>
<evidence type="ECO:0000313" key="3">
    <source>
        <dbReference type="Proteomes" id="UP000646053"/>
    </source>
</evidence>
<dbReference type="Pfam" id="PF13358">
    <property type="entry name" value="DDE_3"/>
    <property type="match status" value="1"/>
</dbReference>
<dbReference type="Gene3D" id="3.30.420.10">
    <property type="entry name" value="Ribonuclease H-like superfamily/Ribonuclease H"/>
    <property type="match status" value="1"/>
</dbReference>
<dbReference type="Proteomes" id="UP000646053">
    <property type="component" value="Unassembled WGS sequence"/>
</dbReference>
<dbReference type="InterPro" id="IPR038717">
    <property type="entry name" value="Tc1-like_DDE_dom"/>
</dbReference>